<dbReference type="Pfam" id="PF00696">
    <property type="entry name" value="AA_kinase"/>
    <property type="match status" value="1"/>
</dbReference>
<evidence type="ECO:0000256" key="5">
    <source>
        <dbReference type="ARBA" id="ARBA00022741"/>
    </source>
</evidence>
<dbReference type="InterPro" id="IPR015947">
    <property type="entry name" value="PUA-like_sf"/>
</dbReference>
<accession>A0ABU8I8H4</accession>
<proteinExistence type="predicted"/>
<reference evidence="9 10" key="1">
    <citation type="submission" date="2024-01" db="EMBL/GenBank/DDBJ databases">
        <title>Sphingobacterium tenebrionis sp. nov., a novel endophyte isolated from tenebrio molitor intestines.</title>
        <authorList>
            <person name="Zhang C."/>
        </authorList>
    </citation>
    <scope>NUCLEOTIDE SEQUENCE [LARGE SCALE GENOMIC DNA]</scope>
    <source>
        <strain evidence="9 10">PU5-4</strain>
    </source>
</reference>
<keyword evidence="10" id="KW-1185">Reference proteome</keyword>
<dbReference type="PRINTS" id="PR00474">
    <property type="entry name" value="GLU5KINASE"/>
</dbReference>
<evidence type="ECO:0000259" key="8">
    <source>
        <dbReference type="SMART" id="SM00359"/>
    </source>
</evidence>
<dbReference type="PIRSF" id="PIRSF000729">
    <property type="entry name" value="GK"/>
    <property type="match status" value="1"/>
</dbReference>
<dbReference type="PANTHER" id="PTHR43654:SF1">
    <property type="entry name" value="ISOPENTENYL PHOSPHATE KINASE"/>
    <property type="match status" value="1"/>
</dbReference>
<comment type="caution">
    <text evidence="9">The sequence shown here is derived from an EMBL/GenBank/DDBJ whole genome shotgun (WGS) entry which is preliminary data.</text>
</comment>
<dbReference type="InterPro" id="IPR001057">
    <property type="entry name" value="Glu/AcGlu_kinase"/>
</dbReference>
<name>A0ABU8I8H4_9SPHI</name>
<dbReference type="SMART" id="SM00359">
    <property type="entry name" value="PUA"/>
    <property type="match status" value="1"/>
</dbReference>
<dbReference type="SUPFAM" id="SSF53633">
    <property type="entry name" value="Carbamate kinase-like"/>
    <property type="match status" value="1"/>
</dbReference>
<dbReference type="InterPro" id="IPR001048">
    <property type="entry name" value="Asp/Glu/Uridylate_kinase"/>
</dbReference>
<organism evidence="9 10">
    <name type="scientific">Sphingobacterium tenebrionis</name>
    <dbReference type="NCBI Taxonomy" id="3111775"/>
    <lineage>
        <taxon>Bacteria</taxon>
        <taxon>Pseudomonadati</taxon>
        <taxon>Bacteroidota</taxon>
        <taxon>Sphingobacteriia</taxon>
        <taxon>Sphingobacteriales</taxon>
        <taxon>Sphingobacteriaceae</taxon>
        <taxon>Sphingobacterium</taxon>
    </lineage>
</organism>
<dbReference type="RefSeq" id="WP_336557843.1">
    <property type="nucleotide sequence ID" value="NZ_JAYLLN010000035.1"/>
</dbReference>
<dbReference type="Pfam" id="PF01472">
    <property type="entry name" value="PUA"/>
    <property type="match status" value="1"/>
</dbReference>
<dbReference type="GO" id="GO:0004349">
    <property type="term" value="F:glutamate 5-kinase activity"/>
    <property type="evidence" value="ECO:0007669"/>
    <property type="project" value="UniProtKB-EC"/>
</dbReference>
<evidence type="ECO:0000256" key="6">
    <source>
        <dbReference type="ARBA" id="ARBA00022777"/>
    </source>
</evidence>
<dbReference type="CDD" id="cd21157">
    <property type="entry name" value="PUA_G5K"/>
    <property type="match status" value="1"/>
</dbReference>
<evidence type="ECO:0000256" key="3">
    <source>
        <dbReference type="ARBA" id="ARBA00022650"/>
    </source>
</evidence>
<feature type="domain" description="PUA" evidence="8">
    <location>
        <begin position="265"/>
        <end position="342"/>
    </location>
</feature>
<evidence type="ECO:0000313" key="9">
    <source>
        <dbReference type="EMBL" id="MEI5985818.1"/>
    </source>
</evidence>
<keyword evidence="1" id="KW-0963">Cytoplasm</keyword>
<evidence type="ECO:0000313" key="10">
    <source>
        <dbReference type="Proteomes" id="UP001363035"/>
    </source>
</evidence>
<dbReference type="InterPro" id="IPR002478">
    <property type="entry name" value="PUA"/>
</dbReference>
<dbReference type="NCBIfam" id="TIGR01027">
    <property type="entry name" value="proB"/>
    <property type="match status" value="1"/>
</dbReference>
<evidence type="ECO:0000256" key="7">
    <source>
        <dbReference type="ARBA" id="ARBA00022840"/>
    </source>
</evidence>
<dbReference type="InterPro" id="IPR036974">
    <property type="entry name" value="PUA_sf"/>
</dbReference>
<dbReference type="InterPro" id="IPR011529">
    <property type="entry name" value="Glu_5kinase"/>
</dbReference>
<dbReference type="EC" id="2.7.2.11" evidence="9"/>
<keyword evidence="3" id="KW-0641">Proline biosynthesis</keyword>
<dbReference type="InterPro" id="IPR036393">
    <property type="entry name" value="AceGlu_kinase-like_sf"/>
</dbReference>
<dbReference type="Proteomes" id="UP001363035">
    <property type="component" value="Unassembled WGS sequence"/>
</dbReference>
<keyword evidence="5" id="KW-0547">Nucleotide-binding</keyword>
<keyword evidence="6" id="KW-0418">Kinase</keyword>
<evidence type="ECO:0000256" key="1">
    <source>
        <dbReference type="ARBA" id="ARBA00022490"/>
    </source>
</evidence>
<evidence type="ECO:0000256" key="4">
    <source>
        <dbReference type="ARBA" id="ARBA00022679"/>
    </source>
</evidence>
<sequence>MKKPILVIKFGSASITNQGEVDDRIVLEIARQCAQLQSTYNIVLVSSGAVAAGKRFIPKYTGALSQRKAAAAIGNPLLVMTYASFFRPYKIALAQSLCERHHFSNRSQFLQLKSTYETLWKNNVIPIANENDVVSNKELKFSDNDELATLIAVGFGAEKLLFSTSVPGVLNERGEVIPQIDKIDRSILALPSKGVSDVGLGGMVSKLNFSRMATQMGIEVVIFSMESENGLLKAVRGENGTVCLPQKKQLSSKKKWLASGSLISGLIQVDDGAIEAILKRKSLLAVGIKKVVQDFVVGEVFQIMDEQQVVHAVGKSRIDSVSLMHGLKSREGLRNLEIAHADDIVLL</sequence>
<keyword evidence="7" id="KW-0067">ATP-binding</keyword>
<keyword evidence="4 9" id="KW-0808">Transferase</keyword>
<protein>
    <submittedName>
        <fullName evidence="9">Glutamate 5-kinase</fullName>
        <ecNumber evidence="9">2.7.2.11</ecNumber>
    </submittedName>
</protein>
<dbReference type="InterPro" id="IPR005715">
    <property type="entry name" value="Glu_5kinase/COase_Synthase"/>
</dbReference>
<evidence type="ECO:0000256" key="2">
    <source>
        <dbReference type="ARBA" id="ARBA00022605"/>
    </source>
</evidence>
<dbReference type="Gene3D" id="3.40.1160.10">
    <property type="entry name" value="Acetylglutamate kinase-like"/>
    <property type="match status" value="1"/>
</dbReference>
<gene>
    <name evidence="9" type="primary">proB</name>
    <name evidence="9" type="ORF">VJ786_13000</name>
</gene>
<keyword evidence="2" id="KW-0028">Amino-acid biosynthesis</keyword>
<dbReference type="Gene3D" id="2.30.130.10">
    <property type="entry name" value="PUA domain"/>
    <property type="match status" value="1"/>
</dbReference>
<dbReference type="PANTHER" id="PTHR43654">
    <property type="entry name" value="GLUTAMATE 5-KINASE"/>
    <property type="match status" value="1"/>
</dbReference>
<dbReference type="EMBL" id="JAYLLN010000035">
    <property type="protein sequence ID" value="MEI5985818.1"/>
    <property type="molecule type" value="Genomic_DNA"/>
</dbReference>
<dbReference type="SUPFAM" id="SSF88697">
    <property type="entry name" value="PUA domain-like"/>
    <property type="match status" value="1"/>
</dbReference>
<dbReference type="PROSITE" id="PS50890">
    <property type="entry name" value="PUA"/>
    <property type="match status" value="1"/>
</dbReference>